<dbReference type="Gene3D" id="1.20.920.60">
    <property type="match status" value="1"/>
</dbReference>
<organism evidence="1 2">
    <name type="scientific">Lottia gigantea</name>
    <name type="common">Giant owl limpet</name>
    <dbReference type="NCBI Taxonomy" id="225164"/>
    <lineage>
        <taxon>Eukaryota</taxon>
        <taxon>Metazoa</taxon>
        <taxon>Spiralia</taxon>
        <taxon>Lophotrochozoa</taxon>
        <taxon>Mollusca</taxon>
        <taxon>Gastropoda</taxon>
        <taxon>Patellogastropoda</taxon>
        <taxon>Lottioidea</taxon>
        <taxon>Lottiidae</taxon>
        <taxon>Lottia</taxon>
    </lineage>
</organism>
<dbReference type="AlphaFoldDB" id="V4BBC1"/>
<keyword evidence="2" id="KW-1185">Reference proteome</keyword>
<protein>
    <submittedName>
        <fullName evidence="1">Uncharacterized protein</fullName>
    </submittedName>
</protein>
<dbReference type="EMBL" id="KB200049">
    <property type="protein sequence ID" value="ESP03332.1"/>
    <property type="molecule type" value="Genomic_DNA"/>
</dbReference>
<reference evidence="1 2" key="1">
    <citation type="journal article" date="2013" name="Nature">
        <title>Insights into bilaterian evolution from three spiralian genomes.</title>
        <authorList>
            <person name="Simakov O."/>
            <person name="Marletaz F."/>
            <person name="Cho S.J."/>
            <person name="Edsinger-Gonzales E."/>
            <person name="Havlak P."/>
            <person name="Hellsten U."/>
            <person name="Kuo D.H."/>
            <person name="Larsson T."/>
            <person name="Lv J."/>
            <person name="Arendt D."/>
            <person name="Savage R."/>
            <person name="Osoegawa K."/>
            <person name="de Jong P."/>
            <person name="Grimwood J."/>
            <person name="Chapman J.A."/>
            <person name="Shapiro H."/>
            <person name="Aerts A."/>
            <person name="Otillar R.P."/>
            <person name="Terry A.Y."/>
            <person name="Boore J.L."/>
            <person name="Grigoriev I.V."/>
            <person name="Lindberg D.R."/>
            <person name="Seaver E.C."/>
            <person name="Weisblat D.A."/>
            <person name="Putnam N.H."/>
            <person name="Rokhsar D.S."/>
        </authorList>
    </citation>
    <scope>NUCLEOTIDE SEQUENCE [LARGE SCALE GENOMIC DNA]</scope>
</reference>
<dbReference type="OrthoDB" id="6136670at2759"/>
<dbReference type="CTD" id="20241816"/>
<accession>V4BBC1</accession>
<dbReference type="GeneID" id="20241816"/>
<name>V4BBC1_LOTGI</name>
<evidence type="ECO:0000313" key="2">
    <source>
        <dbReference type="Proteomes" id="UP000030746"/>
    </source>
</evidence>
<dbReference type="HOGENOM" id="CLU_2294807_0_0_1"/>
<proteinExistence type="predicted"/>
<dbReference type="RefSeq" id="XP_009046005.1">
    <property type="nucleotide sequence ID" value="XM_009047757.1"/>
</dbReference>
<sequence length="101" mass="11741">MATEQLDELENAVRTLKLQRQQKELPEKNERLINNQPKELEAEIGKNSLTELKSLANPPEMVKTTLSAFMLVLGHPVTDAKVRVEKDKNIYGKHRYYYNEM</sequence>
<evidence type="ECO:0000313" key="1">
    <source>
        <dbReference type="EMBL" id="ESP03332.1"/>
    </source>
</evidence>
<dbReference type="Proteomes" id="UP000030746">
    <property type="component" value="Unassembled WGS sequence"/>
</dbReference>
<dbReference type="KEGG" id="lgi:LOTGIDRAFT_171566"/>
<gene>
    <name evidence="1" type="ORF">LOTGIDRAFT_171566</name>
</gene>